<dbReference type="GO" id="GO:0016020">
    <property type="term" value="C:membrane"/>
    <property type="evidence" value="ECO:0007669"/>
    <property type="project" value="UniProtKB-SubCell"/>
</dbReference>
<evidence type="ECO:0000256" key="1">
    <source>
        <dbReference type="ARBA" id="ARBA00004141"/>
    </source>
</evidence>
<evidence type="ECO:0000256" key="4">
    <source>
        <dbReference type="ARBA" id="ARBA00023136"/>
    </source>
</evidence>
<feature type="transmembrane region" description="Helical" evidence="5">
    <location>
        <begin position="50"/>
        <end position="73"/>
    </location>
</feature>
<protein>
    <submittedName>
        <fullName evidence="7">ABC transporter</fullName>
    </submittedName>
</protein>
<feature type="transmembrane region" description="Helical" evidence="5">
    <location>
        <begin position="94"/>
        <end position="122"/>
    </location>
</feature>
<comment type="subcellular location">
    <subcellularLocation>
        <location evidence="1">Membrane</location>
        <topology evidence="1">Multi-pass membrane protein</topology>
    </subcellularLocation>
</comment>
<reference evidence="7 8" key="1">
    <citation type="submission" date="2017-09" db="EMBL/GenBank/DDBJ databases">
        <title>Draft Genome Sequence of Corynebacterium accolens AH4003.</title>
        <authorList>
            <person name="Chen Y."/>
            <person name="Oosthuysen W.F."/>
            <person name="Kelley S."/>
            <person name="Horswill A."/>
        </authorList>
    </citation>
    <scope>NUCLEOTIDE SEQUENCE [LARGE SCALE GENOMIC DNA]</scope>
    <source>
        <strain evidence="7 8">AH4003</strain>
    </source>
</reference>
<sequence length="273" mass="29702">MKIFKAALRQAASDIRPQLVGVGAFMVFAPVLFIVVMVRQSSQEMIEQTSTSSVILAGLVGSFSTFVIMQIAAEFYSDRIGGALVRARMLPNGSWVWAIGKTVSCVSVVFIMQAVLLFAALIILPNLEISWGRIVPMLGIALLSNLAAAPLGLVLGAFMRGTYSQLVGYAIVIALFSTSGSFIPLADVPRWIQIPQLILPFYWSGHLSRRISDNPAQWEYGGEFTPVLAVGVLLTWIIVGFIVVIALLRHSFRKETFGSLANIQSKTRAQIGI</sequence>
<keyword evidence="2 5" id="KW-0812">Transmembrane</keyword>
<feature type="domain" description="ABC-2 type transporter transmembrane" evidence="6">
    <location>
        <begin position="32"/>
        <end position="206"/>
    </location>
</feature>
<evidence type="ECO:0000313" key="7">
    <source>
        <dbReference type="EMBL" id="PCC82259.1"/>
    </source>
</evidence>
<evidence type="ECO:0000313" key="8">
    <source>
        <dbReference type="Proteomes" id="UP000218690"/>
    </source>
</evidence>
<feature type="transmembrane region" description="Helical" evidence="5">
    <location>
        <begin position="20"/>
        <end position="38"/>
    </location>
</feature>
<organism evidence="7 8">
    <name type="scientific">Corynebacterium accolens</name>
    <dbReference type="NCBI Taxonomy" id="38284"/>
    <lineage>
        <taxon>Bacteria</taxon>
        <taxon>Bacillati</taxon>
        <taxon>Actinomycetota</taxon>
        <taxon>Actinomycetes</taxon>
        <taxon>Mycobacteriales</taxon>
        <taxon>Corynebacteriaceae</taxon>
        <taxon>Corynebacterium</taxon>
    </lineage>
</organism>
<dbReference type="GO" id="GO:0140359">
    <property type="term" value="F:ABC-type transporter activity"/>
    <property type="evidence" value="ECO:0007669"/>
    <property type="project" value="InterPro"/>
</dbReference>
<name>A0A2A4AIG1_9CORY</name>
<dbReference type="InterPro" id="IPR013525">
    <property type="entry name" value="ABC2_TM"/>
</dbReference>
<feature type="transmembrane region" description="Helical" evidence="5">
    <location>
        <begin position="227"/>
        <end position="248"/>
    </location>
</feature>
<dbReference type="PANTHER" id="PTHR43229:SF2">
    <property type="entry name" value="NODULATION PROTEIN J"/>
    <property type="match status" value="1"/>
</dbReference>
<evidence type="ECO:0000256" key="3">
    <source>
        <dbReference type="ARBA" id="ARBA00022989"/>
    </source>
</evidence>
<evidence type="ECO:0000256" key="2">
    <source>
        <dbReference type="ARBA" id="ARBA00022692"/>
    </source>
</evidence>
<dbReference type="AlphaFoldDB" id="A0A2A4AIG1"/>
<dbReference type="InterPro" id="IPR051784">
    <property type="entry name" value="Nod_factor_ABC_transporter"/>
</dbReference>
<dbReference type="Proteomes" id="UP000218690">
    <property type="component" value="Unassembled WGS sequence"/>
</dbReference>
<dbReference type="EMBL" id="NWBP01000032">
    <property type="protein sequence ID" value="PCC82259.1"/>
    <property type="molecule type" value="Genomic_DNA"/>
</dbReference>
<feature type="transmembrane region" description="Helical" evidence="5">
    <location>
        <begin position="166"/>
        <end position="186"/>
    </location>
</feature>
<accession>A0A2A4AIG1</accession>
<keyword evidence="3 5" id="KW-1133">Transmembrane helix</keyword>
<evidence type="ECO:0000256" key="5">
    <source>
        <dbReference type="SAM" id="Phobius"/>
    </source>
</evidence>
<proteinExistence type="predicted"/>
<keyword evidence="4 5" id="KW-0472">Membrane</keyword>
<dbReference type="Pfam" id="PF01061">
    <property type="entry name" value="ABC2_membrane"/>
    <property type="match status" value="1"/>
</dbReference>
<dbReference type="PANTHER" id="PTHR43229">
    <property type="entry name" value="NODULATION PROTEIN J"/>
    <property type="match status" value="1"/>
</dbReference>
<gene>
    <name evidence="7" type="ORF">COM45_09595</name>
</gene>
<comment type="caution">
    <text evidence="7">The sequence shown here is derived from an EMBL/GenBank/DDBJ whole genome shotgun (WGS) entry which is preliminary data.</text>
</comment>
<evidence type="ECO:0000259" key="6">
    <source>
        <dbReference type="Pfam" id="PF01061"/>
    </source>
</evidence>
<feature type="transmembrane region" description="Helical" evidence="5">
    <location>
        <begin position="134"/>
        <end position="159"/>
    </location>
</feature>